<organism evidence="4 5">
    <name type="scientific">Bugula neritina</name>
    <name type="common">Brown bryozoan</name>
    <name type="synonym">Sertularia neritina</name>
    <dbReference type="NCBI Taxonomy" id="10212"/>
    <lineage>
        <taxon>Eukaryota</taxon>
        <taxon>Metazoa</taxon>
        <taxon>Spiralia</taxon>
        <taxon>Lophotrochozoa</taxon>
        <taxon>Bryozoa</taxon>
        <taxon>Gymnolaemata</taxon>
        <taxon>Cheilostomatida</taxon>
        <taxon>Flustrina</taxon>
        <taxon>Buguloidea</taxon>
        <taxon>Bugulidae</taxon>
        <taxon>Bugula</taxon>
    </lineage>
</organism>
<dbReference type="SUPFAM" id="SSF47473">
    <property type="entry name" value="EF-hand"/>
    <property type="match status" value="1"/>
</dbReference>
<feature type="compositionally biased region" description="Low complexity" evidence="2">
    <location>
        <begin position="1"/>
        <end position="13"/>
    </location>
</feature>
<reference evidence="4" key="1">
    <citation type="submission" date="2020-06" db="EMBL/GenBank/DDBJ databases">
        <title>Draft genome of Bugula neritina, a colonial animal packing powerful symbionts and potential medicines.</title>
        <authorList>
            <person name="Rayko M."/>
        </authorList>
    </citation>
    <scope>NUCLEOTIDE SEQUENCE [LARGE SCALE GENOMIC DNA]</scope>
    <source>
        <strain evidence="4">Kwan_BN1</strain>
    </source>
</reference>
<dbReference type="OrthoDB" id="5980302at2759"/>
<dbReference type="GO" id="GO:0005509">
    <property type="term" value="F:calcium ion binding"/>
    <property type="evidence" value="ECO:0007669"/>
    <property type="project" value="InterPro"/>
</dbReference>
<evidence type="ECO:0000259" key="3">
    <source>
        <dbReference type="PROSITE" id="PS50222"/>
    </source>
</evidence>
<comment type="caution">
    <text evidence="4">The sequence shown here is derived from an EMBL/GenBank/DDBJ whole genome shotgun (WGS) entry which is preliminary data.</text>
</comment>
<keyword evidence="1" id="KW-0677">Repeat</keyword>
<accession>A0A7J7KIB4</accession>
<evidence type="ECO:0000313" key="4">
    <source>
        <dbReference type="EMBL" id="KAF6037995.1"/>
    </source>
</evidence>
<feature type="region of interest" description="Disordered" evidence="2">
    <location>
        <begin position="1"/>
        <end position="21"/>
    </location>
</feature>
<dbReference type="PROSITE" id="PS50222">
    <property type="entry name" value="EF_HAND_2"/>
    <property type="match status" value="1"/>
</dbReference>
<sequence length="150" mass="17102">MNPTFDSDTSLSSTPPPPQTVHLDDMSAKCMARLEYVFKIAEEEEGPLCFNTFKMVLQAVLGHQVSERELMMMFMKIDSNCDEVITWSEYISFLLCELQKKDHMQSTKNDNPLPDDVTSTIISRHHNFIIRYGLLLEAGHGVSKSTQLRS</sequence>
<dbReference type="EMBL" id="VXIV02000488">
    <property type="protein sequence ID" value="KAF6037995.1"/>
    <property type="molecule type" value="Genomic_DNA"/>
</dbReference>
<dbReference type="Proteomes" id="UP000593567">
    <property type="component" value="Unassembled WGS sequence"/>
</dbReference>
<dbReference type="InterPro" id="IPR002048">
    <property type="entry name" value="EF_hand_dom"/>
</dbReference>
<keyword evidence="5" id="KW-1185">Reference proteome</keyword>
<dbReference type="Gene3D" id="1.10.238.10">
    <property type="entry name" value="EF-hand"/>
    <property type="match status" value="1"/>
</dbReference>
<evidence type="ECO:0000313" key="5">
    <source>
        <dbReference type="Proteomes" id="UP000593567"/>
    </source>
</evidence>
<evidence type="ECO:0000256" key="2">
    <source>
        <dbReference type="SAM" id="MobiDB-lite"/>
    </source>
</evidence>
<dbReference type="InterPro" id="IPR011992">
    <property type="entry name" value="EF-hand-dom_pair"/>
</dbReference>
<dbReference type="PANTHER" id="PTHR44324">
    <property type="entry name" value="WD40 REPEAT DOMAIN 95"/>
    <property type="match status" value="1"/>
</dbReference>
<gene>
    <name evidence="4" type="ORF">EB796_003699</name>
</gene>
<dbReference type="InterPro" id="IPR051242">
    <property type="entry name" value="WD-EF-hand_domain"/>
</dbReference>
<protein>
    <recommendedName>
        <fullName evidence="3">EF-hand domain-containing protein</fullName>
    </recommendedName>
</protein>
<dbReference type="AlphaFoldDB" id="A0A7J7KIB4"/>
<evidence type="ECO:0000256" key="1">
    <source>
        <dbReference type="ARBA" id="ARBA00022737"/>
    </source>
</evidence>
<name>A0A7J7KIB4_BUGNE</name>
<dbReference type="PANTHER" id="PTHR44324:SF4">
    <property type="entry name" value="WD40 REPEAT DOMAIN 95"/>
    <property type="match status" value="1"/>
</dbReference>
<feature type="domain" description="EF-hand" evidence="3">
    <location>
        <begin position="65"/>
        <end position="100"/>
    </location>
</feature>
<proteinExistence type="predicted"/>